<organism evidence="2 3">
    <name type="scientific">Phytophthora cactorum</name>
    <dbReference type="NCBI Taxonomy" id="29920"/>
    <lineage>
        <taxon>Eukaryota</taxon>
        <taxon>Sar</taxon>
        <taxon>Stramenopiles</taxon>
        <taxon>Oomycota</taxon>
        <taxon>Peronosporomycetes</taxon>
        <taxon>Peronosporales</taxon>
        <taxon>Peronosporaceae</taxon>
        <taxon>Phytophthora</taxon>
    </lineage>
</organism>
<feature type="region of interest" description="Disordered" evidence="1">
    <location>
        <begin position="1"/>
        <end position="29"/>
    </location>
</feature>
<proteinExistence type="predicted"/>
<accession>A0A8T1LJS4</accession>
<gene>
    <name evidence="2" type="ORF">PC117_g14657</name>
</gene>
<dbReference type="AlphaFoldDB" id="A0A8T1LJS4"/>
<name>A0A8T1LJS4_9STRA</name>
<comment type="caution">
    <text evidence="2">The sequence shown here is derived from an EMBL/GenBank/DDBJ whole genome shotgun (WGS) entry which is preliminary data.</text>
</comment>
<evidence type="ECO:0000256" key="1">
    <source>
        <dbReference type="SAM" id="MobiDB-lite"/>
    </source>
</evidence>
<evidence type="ECO:0000313" key="2">
    <source>
        <dbReference type="EMBL" id="KAG2927166.1"/>
    </source>
</evidence>
<protein>
    <submittedName>
        <fullName evidence="2">Uncharacterized protein</fullName>
    </submittedName>
</protein>
<dbReference type="EMBL" id="RCMK01000465">
    <property type="protein sequence ID" value="KAG2927166.1"/>
    <property type="molecule type" value="Genomic_DNA"/>
</dbReference>
<dbReference type="Proteomes" id="UP000736787">
    <property type="component" value="Unassembled WGS sequence"/>
</dbReference>
<sequence>MSLYKATRQRLGSPMPMNKTAETNGVTGCRRTPRRFRLIQVLVLLRSSSTLEPLIT</sequence>
<reference evidence="2" key="1">
    <citation type="submission" date="2018-10" db="EMBL/GenBank/DDBJ databases">
        <title>Effector identification in a new, highly contiguous assembly of the strawberry crown rot pathogen Phytophthora cactorum.</title>
        <authorList>
            <person name="Armitage A.D."/>
            <person name="Nellist C.F."/>
            <person name="Bates H."/>
            <person name="Vickerstaff R.J."/>
            <person name="Harrison R.J."/>
        </authorList>
    </citation>
    <scope>NUCLEOTIDE SEQUENCE</scope>
    <source>
        <strain evidence="2">4040</strain>
    </source>
</reference>
<evidence type="ECO:0000313" key="3">
    <source>
        <dbReference type="Proteomes" id="UP000736787"/>
    </source>
</evidence>